<accession>A0A0G0M9F9</accession>
<proteinExistence type="predicted"/>
<dbReference type="Proteomes" id="UP000033881">
    <property type="component" value="Unassembled WGS sequence"/>
</dbReference>
<protein>
    <submittedName>
        <fullName evidence="1">Uncharacterized protein</fullName>
    </submittedName>
</protein>
<gene>
    <name evidence="1" type="ORF">UT24_C0022G0003</name>
</gene>
<sequence length="111" mass="12869">MNFFAKHLENQVQCATPIAKINTQGYALLCISNNIHQKFLKNFIKEHNLPAMVRKWVNIDEYLISRYEQARINISNVKKLLENNKSQKEISLILKLSAGCISQIIKKNNLK</sequence>
<dbReference type="EMBL" id="LBWB01000022">
    <property type="protein sequence ID" value="KKQ99882.1"/>
    <property type="molecule type" value="Genomic_DNA"/>
</dbReference>
<reference evidence="1 2" key="1">
    <citation type="journal article" date="2015" name="Nature">
        <title>rRNA introns, odd ribosomes, and small enigmatic genomes across a large radiation of phyla.</title>
        <authorList>
            <person name="Brown C.T."/>
            <person name="Hug L.A."/>
            <person name="Thomas B.C."/>
            <person name="Sharon I."/>
            <person name="Castelle C.J."/>
            <person name="Singh A."/>
            <person name="Wilkins M.J."/>
            <person name="Williams K.H."/>
            <person name="Banfield J.F."/>
        </authorList>
    </citation>
    <scope>NUCLEOTIDE SEQUENCE [LARGE SCALE GENOMIC DNA]</scope>
</reference>
<name>A0A0G0M9F9_9BACT</name>
<comment type="caution">
    <text evidence="1">The sequence shown here is derived from an EMBL/GenBank/DDBJ whole genome shotgun (WGS) entry which is preliminary data.</text>
</comment>
<evidence type="ECO:0000313" key="2">
    <source>
        <dbReference type="Proteomes" id="UP000033881"/>
    </source>
</evidence>
<organism evidence="1 2">
    <name type="scientific">Candidatus Woesebacteria bacterium GW2011_GWB1_39_12</name>
    <dbReference type="NCBI Taxonomy" id="1618574"/>
    <lineage>
        <taxon>Bacteria</taxon>
        <taxon>Candidatus Woeseibacteriota</taxon>
    </lineage>
</organism>
<evidence type="ECO:0000313" key="1">
    <source>
        <dbReference type="EMBL" id="KKQ99882.1"/>
    </source>
</evidence>
<dbReference type="AlphaFoldDB" id="A0A0G0M9F9"/>
<dbReference type="STRING" id="1618574.UT24_C0022G0003"/>